<dbReference type="SUPFAM" id="SSF46785">
    <property type="entry name" value="Winged helix' DNA-binding domain"/>
    <property type="match status" value="1"/>
</dbReference>
<sequence length="113" mass="12859">MKILTIEIADRKTANKRFLSAAKGKRQGEFLSFSDLDLLHKVLTPKRMHILQELQRIGPIRLREFARALDVDAGNLQRDVKQLSGFGLVEDSGDGLFVPYDEIRLELVIKRVA</sequence>
<name>A0A3B0YY81_9ZZZZ</name>
<organism evidence="1">
    <name type="scientific">hydrothermal vent metagenome</name>
    <dbReference type="NCBI Taxonomy" id="652676"/>
    <lineage>
        <taxon>unclassified sequences</taxon>
        <taxon>metagenomes</taxon>
        <taxon>ecological metagenomes</taxon>
    </lineage>
</organism>
<accession>A0A3B0YY81</accession>
<dbReference type="InterPro" id="IPR036390">
    <property type="entry name" value="WH_DNA-bd_sf"/>
</dbReference>
<gene>
    <name evidence="1" type="ORF">MNBD_GAMMA13-2035</name>
</gene>
<evidence type="ECO:0008006" key="2">
    <source>
        <dbReference type="Google" id="ProtNLM"/>
    </source>
</evidence>
<dbReference type="AlphaFoldDB" id="A0A3B0YY81"/>
<dbReference type="Gene3D" id="1.10.10.10">
    <property type="entry name" value="Winged helix-like DNA-binding domain superfamily/Winged helix DNA-binding domain"/>
    <property type="match status" value="1"/>
</dbReference>
<evidence type="ECO:0000313" key="1">
    <source>
        <dbReference type="EMBL" id="VAW80337.1"/>
    </source>
</evidence>
<proteinExistence type="predicted"/>
<dbReference type="InterPro" id="IPR036388">
    <property type="entry name" value="WH-like_DNA-bd_sf"/>
</dbReference>
<reference evidence="1" key="1">
    <citation type="submission" date="2018-06" db="EMBL/GenBank/DDBJ databases">
        <authorList>
            <person name="Zhirakovskaya E."/>
        </authorList>
    </citation>
    <scope>NUCLEOTIDE SEQUENCE</scope>
</reference>
<dbReference type="EMBL" id="UOFK01000220">
    <property type="protein sequence ID" value="VAW80337.1"/>
    <property type="molecule type" value="Genomic_DNA"/>
</dbReference>
<dbReference type="Pfam" id="PF25212">
    <property type="entry name" value="HVO_A0114"/>
    <property type="match status" value="1"/>
</dbReference>
<protein>
    <recommendedName>
        <fullName evidence="2">Transcriptional regulator</fullName>
    </recommendedName>
</protein>